<sequence>MLPKSVDANEAQGRRRNERGAGLLVREYKDCVTAKGAPPNPEPPSRNLLATKPFEALSMDSMTHLPKSDQGNTFLLLFQCGFSRFISCKPISDTIAQKVAEAYMGRVFQRFGASNMVGRDRDHRFISEVFTRFREMLGSKQGTPLAYRPQVNGQQERSVQTPDRSDWDDQVEKLMWDLNTSFDATRLDTPFYLNHGWDPQNTVSTNLGKTPTRFEQMTAYEYAHVWAKSLPAEAKLKRSKAHTQVWKELSDRLKVSKILEVSDDFPCKLKIEGTAYKVYPWVHTQTACFNPKLTYLRGVSDDDELDAALLSKDVSEPYEAQHVYEVEAIQDVRWMKRIRTSRRVREYLVKWNGWA</sequence>
<dbReference type="SUPFAM" id="SSF54160">
    <property type="entry name" value="Chromo domain-like"/>
    <property type="match status" value="1"/>
</dbReference>
<feature type="compositionally biased region" description="Polar residues" evidence="1">
    <location>
        <begin position="151"/>
        <end position="162"/>
    </location>
</feature>
<dbReference type="GO" id="GO:0003676">
    <property type="term" value="F:nucleic acid binding"/>
    <property type="evidence" value="ECO:0007669"/>
    <property type="project" value="InterPro"/>
</dbReference>
<dbReference type="PROSITE" id="PS50994">
    <property type="entry name" value="INTEGRASE"/>
    <property type="match status" value="1"/>
</dbReference>
<feature type="region of interest" description="Disordered" evidence="1">
    <location>
        <begin position="144"/>
        <end position="164"/>
    </location>
</feature>
<protein>
    <submittedName>
        <fullName evidence="4">Reverse transcriptase</fullName>
    </submittedName>
</protein>
<dbReference type="InterPro" id="IPR050951">
    <property type="entry name" value="Retrovirus_Pol_polyprotein"/>
</dbReference>
<dbReference type="Gene3D" id="2.40.50.40">
    <property type="match status" value="1"/>
</dbReference>
<dbReference type="PANTHER" id="PTHR37984">
    <property type="entry name" value="PROTEIN CBG26694"/>
    <property type="match status" value="1"/>
</dbReference>
<dbReference type="InterPro" id="IPR036397">
    <property type="entry name" value="RNaseH_sf"/>
</dbReference>
<dbReference type="InterPro" id="IPR012337">
    <property type="entry name" value="RNaseH-like_sf"/>
</dbReference>
<dbReference type="PROSITE" id="PS50013">
    <property type="entry name" value="CHROMO_2"/>
    <property type="match status" value="1"/>
</dbReference>
<proteinExistence type="predicted"/>
<dbReference type="GO" id="GO:0015074">
    <property type="term" value="P:DNA integration"/>
    <property type="evidence" value="ECO:0007669"/>
    <property type="project" value="InterPro"/>
</dbReference>
<dbReference type="InterPro" id="IPR000953">
    <property type="entry name" value="Chromo/chromo_shadow_dom"/>
</dbReference>
<evidence type="ECO:0000313" key="4">
    <source>
        <dbReference type="EMBL" id="OWZ21892.1"/>
    </source>
</evidence>
<evidence type="ECO:0000313" key="5">
    <source>
        <dbReference type="Proteomes" id="UP000198211"/>
    </source>
</evidence>
<comment type="caution">
    <text evidence="4">The sequence shown here is derived from an EMBL/GenBank/DDBJ whole genome shotgun (WGS) entry which is preliminary data.</text>
</comment>
<feature type="domain" description="Integrase catalytic" evidence="3">
    <location>
        <begin position="49"/>
        <end position="219"/>
    </location>
</feature>
<accession>A0A225WWG3</accession>
<dbReference type="InterPro" id="IPR001584">
    <property type="entry name" value="Integrase_cat-core"/>
</dbReference>
<gene>
    <name evidence="4" type="ORF">PHMEG_0003497</name>
</gene>
<feature type="region of interest" description="Disordered" evidence="1">
    <location>
        <begin position="1"/>
        <end position="22"/>
    </location>
</feature>
<dbReference type="PANTHER" id="PTHR37984:SF5">
    <property type="entry name" value="PROTEIN NYNRIN-LIKE"/>
    <property type="match status" value="1"/>
</dbReference>
<organism evidence="4 5">
    <name type="scientific">Phytophthora megakarya</name>
    <dbReference type="NCBI Taxonomy" id="4795"/>
    <lineage>
        <taxon>Eukaryota</taxon>
        <taxon>Sar</taxon>
        <taxon>Stramenopiles</taxon>
        <taxon>Oomycota</taxon>
        <taxon>Peronosporomycetes</taxon>
        <taxon>Peronosporales</taxon>
        <taxon>Peronosporaceae</taxon>
        <taxon>Phytophthora</taxon>
    </lineage>
</organism>
<evidence type="ECO:0000256" key="1">
    <source>
        <dbReference type="SAM" id="MobiDB-lite"/>
    </source>
</evidence>
<dbReference type="SUPFAM" id="SSF53098">
    <property type="entry name" value="Ribonuclease H-like"/>
    <property type="match status" value="1"/>
</dbReference>
<keyword evidence="4" id="KW-0548">Nucleotidyltransferase</keyword>
<dbReference type="OrthoDB" id="117286at2759"/>
<dbReference type="InterPro" id="IPR016197">
    <property type="entry name" value="Chromo-like_dom_sf"/>
</dbReference>
<dbReference type="GO" id="GO:0003964">
    <property type="term" value="F:RNA-directed DNA polymerase activity"/>
    <property type="evidence" value="ECO:0007669"/>
    <property type="project" value="UniProtKB-KW"/>
</dbReference>
<keyword evidence="4" id="KW-0695">RNA-directed DNA polymerase</keyword>
<name>A0A225WWG3_9STRA</name>
<keyword evidence="4" id="KW-0808">Transferase</keyword>
<keyword evidence="5" id="KW-1185">Reference proteome</keyword>
<reference evidence="5" key="1">
    <citation type="submission" date="2017-03" db="EMBL/GenBank/DDBJ databases">
        <title>Phytopthora megakarya and P. palmivora, two closely related causual agents of cacao black pod achieved similar genome size and gene model numbers by different mechanisms.</title>
        <authorList>
            <person name="Ali S."/>
            <person name="Shao J."/>
            <person name="Larry D.J."/>
            <person name="Kronmiller B."/>
            <person name="Shen D."/>
            <person name="Strem M.D."/>
            <person name="Melnick R.L."/>
            <person name="Guiltinan M.J."/>
            <person name="Tyler B.M."/>
            <person name="Meinhardt L.W."/>
            <person name="Bailey B.A."/>
        </authorList>
    </citation>
    <scope>NUCLEOTIDE SEQUENCE [LARGE SCALE GENOMIC DNA]</scope>
    <source>
        <strain evidence="5">zdho120</strain>
    </source>
</reference>
<dbReference type="Gene3D" id="3.30.420.10">
    <property type="entry name" value="Ribonuclease H-like superfamily/Ribonuclease H"/>
    <property type="match status" value="1"/>
</dbReference>
<dbReference type="AlphaFoldDB" id="A0A225WWG3"/>
<dbReference type="EMBL" id="NBNE01000179">
    <property type="protein sequence ID" value="OWZ21892.1"/>
    <property type="molecule type" value="Genomic_DNA"/>
</dbReference>
<feature type="domain" description="Chromo" evidence="2">
    <location>
        <begin position="324"/>
        <end position="355"/>
    </location>
</feature>
<dbReference type="Proteomes" id="UP000198211">
    <property type="component" value="Unassembled WGS sequence"/>
</dbReference>
<dbReference type="STRING" id="4795.A0A225WWG3"/>
<evidence type="ECO:0000259" key="3">
    <source>
        <dbReference type="PROSITE" id="PS50994"/>
    </source>
</evidence>
<evidence type="ECO:0000259" key="2">
    <source>
        <dbReference type="PROSITE" id="PS50013"/>
    </source>
</evidence>